<evidence type="ECO:0000256" key="1">
    <source>
        <dbReference type="SAM" id="Phobius"/>
    </source>
</evidence>
<feature type="transmembrane region" description="Helical" evidence="1">
    <location>
        <begin position="37"/>
        <end position="58"/>
    </location>
</feature>
<comment type="caution">
    <text evidence="2">The sequence shown here is derived from an EMBL/GenBank/DDBJ whole genome shotgun (WGS) entry which is preliminary data.</text>
</comment>
<organism evidence="2 3">
    <name type="scientific">Aureimonas ureilytica</name>
    <dbReference type="NCBI Taxonomy" id="401562"/>
    <lineage>
        <taxon>Bacteria</taxon>
        <taxon>Pseudomonadati</taxon>
        <taxon>Pseudomonadota</taxon>
        <taxon>Alphaproteobacteria</taxon>
        <taxon>Hyphomicrobiales</taxon>
        <taxon>Aurantimonadaceae</taxon>
        <taxon>Aureimonas</taxon>
    </lineage>
</organism>
<protein>
    <submittedName>
        <fullName evidence="2">Uncharacterized protein</fullName>
    </submittedName>
</protein>
<feature type="transmembrane region" description="Helical" evidence="1">
    <location>
        <begin position="6"/>
        <end position="30"/>
    </location>
</feature>
<keyword evidence="1" id="KW-0812">Transmembrane</keyword>
<sequence length="59" mass="6180">MILPVWGFWLAAFMAGLMIASAGAALLFCGRWLGGSVFALFWGGLGGFLLIALCQGWAA</sequence>
<dbReference type="PATRIC" id="fig|401562.3.peg.4288"/>
<dbReference type="AlphaFoldDB" id="A0A175RCK5"/>
<dbReference type="Proteomes" id="UP000078272">
    <property type="component" value="Unassembled WGS sequence"/>
</dbReference>
<reference evidence="2 3" key="1">
    <citation type="journal article" date="2016" name="Front. Microbiol.">
        <title>Genomic Resource of Rice Seed Associated Bacteria.</title>
        <authorList>
            <person name="Midha S."/>
            <person name="Bansal K."/>
            <person name="Sharma S."/>
            <person name="Kumar N."/>
            <person name="Patil P.P."/>
            <person name="Chaudhry V."/>
            <person name="Patil P.B."/>
        </authorList>
    </citation>
    <scope>NUCLEOTIDE SEQUENCE [LARGE SCALE GENOMIC DNA]</scope>
    <source>
        <strain evidence="2 3">NS226</strain>
    </source>
</reference>
<gene>
    <name evidence="2" type="ORF">NS226_03825</name>
</gene>
<proteinExistence type="predicted"/>
<evidence type="ECO:0000313" key="3">
    <source>
        <dbReference type="Proteomes" id="UP000078272"/>
    </source>
</evidence>
<dbReference type="EMBL" id="LDPZ01000006">
    <property type="protein sequence ID" value="KTQ97780.1"/>
    <property type="molecule type" value="Genomic_DNA"/>
</dbReference>
<name>A0A175RCK5_9HYPH</name>
<accession>A0A175RCK5</accession>
<keyword evidence="1" id="KW-0472">Membrane</keyword>
<evidence type="ECO:0000313" key="2">
    <source>
        <dbReference type="EMBL" id="KTQ97780.1"/>
    </source>
</evidence>
<keyword evidence="1" id="KW-1133">Transmembrane helix</keyword>
<dbReference type="RefSeq" id="WP_058633847.1">
    <property type="nucleotide sequence ID" value="NZ_LDPZ01000006.1"/>
</dbReference>